<dbReference type="InterPro" id="IPR004176">
    <property type="entry name" value="Clp_R_N"/>
</dbReference>
<dbReference type="Gene3D" id="1.10.1780.10">
    <property type="entry name" value="Clp, N-terminal domain"/>
    <property type="match status" value="1"/>
</dbReference>
<dbReference type="SUPFAM" id="SSF55961">
    <property type="entry name" value="Bet v1-like"/>
    <property type="match status" value="1"/>
</dbReference>
<dbReference type="SUPFAM" id="SSF81923">
    <property type="entry name" value="Double Clp-N motif"/>
    <property type="match status" value="1"/>
</dbReference>
<protein>
    <submittedName>
        <fullName evidence="2">Peptidase</fullName>
    </submittedName>
</protein>
<dbReference type="InterPro" id="IPR023393">
    <property type="entry name" value="START-like_dom_sf"/>
</dbReference>
<accession>A0A1Q8VP78</accession>
<comment type="caution">
    <text evidence="2">The sequence shown here is derived from an EMBL/GenBank/DDBJ whole genome shotgun (WGS) entry which is preliminary data.</text>
</comment>
<feature type="domain" description="Clp R" evidence="1">
    <location>
        <begin position="12"/>
        <end position="65"/>
    </location>
</feature>
<name>A0A1Q8VP78_9ACTO</name>
<dbReference type="Pfam" id="PF02861">
    <property type="entry name" value="Clp_N"/>
    <property type="match status" value="1"/>
</dbReference>
<proteinExistence type="predicted"/>
<dbReference type="EMBL" id="MSKL01000011">
    <property type="protein sequence ID" value="OLO49897.1"/>
    <property type="molecule type" value="Genomic_DNA"/>
</dbReference>
<gene>
    <name evidence="2" type="ORF">BKH28_05570</name>
</gene>
<organism evidence="2 3">
    <name type="scientific">Actinomyces oris</name>
    <dbReference type="NCBI Taxonomy" id="544580"/>
    <lineage>
        <taxon>Bacteria</taxon>
        <taxon>Bacillati</taxon>
        <taxon>Actinomycetota</taxon>
        <taxon>Actinomycetes</taxon>
        <taxon>Actinomycetales</taxon>
        <taxon>Actinomycetaceae</taxon>
        <taxon>Actinomyces</taxon>
    </lineage>
</organism>
<reference evidence="2 3" key="1">
    <citation type="submission" date="2016-12" db="EMBL/GenBank/DDBJ databases">
        <title>Genomic comparison of strains in the 'Actinomyces naeslundii' group.</title>
        <authorList>
            <person name="Mughal S.R."/>
            <person name="Do T."/>
            <person name="Gilbert S.C."/>
            <person name="Witherden E.A."/>
            <person name="Didelot X."/>
            <person name="Beighton D."/>
        </authorList>
    </citation>
    <scope>NUCLEOTIDE SEQUENCE [LARGE SCALE GENOMIC DNA]</scope>
    <source>
        <strain evidence="2 3">P6N</strain>
    </source>
</reference>
<dbReference type="InterPro" id="IPR036628">
    <property type="entry name" value="Clp_N_dom_sf"/>
</dbReference>
<dbReference type="RefSeq" id="WP_075417863.1">
    <property type="nucleotide sequence ID" value="NZ_MSKL01000011.1"/>
</dbReference>
<dbReference type="Gene3D" id="3.30.530.20">
    <property type="match status" value="1"/>
</dbReference>
<dbReference type="AlphaFoldDB" id="A0A1Q8VP78"/>
<evidence type="ECO:0000259" key="1">
    <source>
        <dbReference type="Pfam" id="PF02861"/>
    </source>
</evidence>
<dbReference type="OrthoDB" id="3252893at2"/>
<evidence type="ECO:0000313" key="2">
    <source>
        <dbReference type="EMBL" id="OLO49897.1"/>
    </source>
</evidence>
<evidence type="ECO:0000313" key="3">
    <source>
        <dbReference type="Proteomes" id="UP000186394"/>
    </source>
</evidence>
<dbReference type="Proteomes" id="UP000186394">
    <property type="component" value="Unassembled WGS sequence"/>
</dbReference>
<sequence>MPAVAHYLTWLEAMRTEAARLRHREVEPEHMLLGLLAQGGTAAAVLAAQGVTLARARAAVDEMTDTDLARVGINLFDTLRPVPIATEELAVRAGEEIPLSDAAAELIDSKGTSLSTSTQALQALISSSAAPLQPPAVRLLTRCGVDVDRLRTELTEMVADQEPALGRYRMTDEYRGYGLDRELSQERFISAPVARLATLLCDPNRLTWWVLPRQQLVEVLSDGAVQRVEGRRRTGFLRWRLETSVAARVTWSCTVVSGPRDGEVAFVRDLHLIKAPGGTRVRLVLAHRTWGRLGALLYPFFWRGTRLGLDNTLAGIARAGAEDS</sequence>